<dbReference type="AlphaFoldDB" id="A0A834TUZ8"/>
<sequence length="35" mass="4050">MVLLPVRVRSPKSGWLTRLLHRVHIRGLGRVFTTP</sequence>
<keyword evidence="2" id="KW-1185">Reference proteome</keyword>
<organism evidence="1 2">
    <name type="scientific">Senna tora</name>
    <dbReference type="NCBI Taxonomy" id="362788"/>
    <lineage>
        <taxon>Eukaryota</taxon>
        <taxon>Viridiplantae</taxon>
        <taxon>Streptophyta</taxon>
        <taxon>Embryophyta</taxon>
        <taxon>Tracheophyta</taxon>
        <taxon>Spermatophyta</taxon>
        <taxon>Magnoliopsida</taxon>
        <taxon>eudicotyledons</taxon>
        <taxon>Gunneridae</taxon>
        <taxon>Pentapetalae</taxon>
        <taxon>rosids</taxon>
        <taxon>fabids</taxon>
        <taxon>Fabales</taxon>
        <taxon>Fabaceae</taxon>
        <taxon>Caesalpinioideae</taxon>
        <taxon>Cassia clade</taxon>
        <taxon>Senna</taxon>
    </lineage>
</organism>
<proteinExistence type="predicted"/>
<dbReference type="EMBL" id="JAAIUW010000006">
    <property type="protein sequence ID" value="KAF7828653.1"/>
    <property type="molecule type" value="Genomic_DNA"/>
</dbReference>
<comment type="caution">
    <text evidence="1">The sequence shown here is derived from an EMBL/GenBank/DDBJ whole genome shotgun (WGS) entry which is preliminary data.</text>
</comment>
<gene>
    <name evidence="1" type="ORF">G2W53_019817</name>
</gene>
<protein>
    <submittedName>
        <fullName evidence="1">Uncharacterized protein</fullName>
    </submittedName>
</protein>
<reference evidence="1" key="1">
    <citation type="submission" date="2020-09" db="EMBL/GenBank/DDBJ databases">
        <title>Genome-Enabled Discovery of Anthraquinone Biosynthesis in Senna tora.</title>
        <authorList>
            <person name="Kang S.-H."/>
            <person name="Pandey R.P."/>
            <person name="Lee C.-M."/>
            <person name="Sim J.-S."/>
            <person name="Jeong J.-T."/>
            <person name="Choi B.-S."/>
            <person name="Jung M."/>
            <person name="Ginzburg D."/>
            <person name="Zhao K."/>
            <person name="Won S.Y."/>
            <person name="Oh T.-J."/>
            <person name="Yu Y."/>
            <person name="Kim N.-H."/>
            <person name="Lee O.R."/>
            <person name="Lee T.-H."/>
            <person name="Bashyal P."/>
            <person name="Kim T.-S."/>
            <person name="Lee W.-H."/>
            <person name="Kawkins C."/>
            <person name="Kim C.-K."/>
            <person name="Kim J.S."/>
            <person name="Ahn B.O."/>
            <person name="Rhee S.Y."/>
            <person name="Sohng J.K."/>
        </authorList>
    </citation>
    <scope>NUCLEOTIDE SEQUENCE</scope>
    <source>
        <tissue evidence="1">Leaf</tissue>
    </source>
</reference>
<evidence type="ECO:0000313" key="2">
    <source>
        <dbReference type="Proteomes" id="UP000634136"/>
    </source>
</evidence>
<dbReference type="Proteomes" id="UP000634136">
    <property type="component" value="Unassembled WGS sequence"/>
</dbReference>
<evidence type="ECO:0000313" key="1">
    <source>
        <dbReference type="EMBL" id="KAF7828653.1"/>
    </source>
</evidence>
<name>A0A834TUZ8_9FABA</name>
<accession>A0A834TUZ8</accession>